<dbReference type="EMBL" id="ML996695">
    <property type="protein sequence ID" value="KAF2400157.1"/>
    <property type="molecule type" value="Genomic_DNA"/>
</dbReference>
<proteinExistence type="predicted"/>
<dbReference type="Proteomes" id="UP000799640">
    <property type="component" value="Unassembled WGS sequence"/>
</dbReference>
<dbReference type="OrthoDB" id="4187949at2759"/>
<keyword evidence="3" id="KW-1185">Reference proteome</keyword>
<evidence type="ECO:0000313" key="3">
    <source>
        <dbReference type="Proteomes" id="UP000799640"/>
    </source>
</evidence>
<gene>
    <name evidence="2" type="ORF">EJ06DRAFT_530153</name>
</gene>
<organism evidence="2 3">
    <name type="scientific">Trichodelitschia bisporula</name>
    <dbReference type="NCBI Taxonomy" id="703511"/>
    <lineage>
        <taxon>Eukaryota</taxon>
        <taxon>Fungi</taxon>
        <taxon>Dikarya</taxon>
        <taxon>Ascomycota</taxon>
        <taxon>Pezizomycotina</taxon>
        <taxon>Dothideomycetes</taxon>
        <taxon>Dothideomycetes incertae sedis</taxon>
        <taxon>Phaeotrichales</taxon>
        <taxon>Phaeotrichaceae</taxon>
        <taxon>Trichodelitschia</taxon>
    </lineage>
</organism>
<dbReference type="AlphaFoldDB" id="A0A6G1HWD9"/>
<reference evidence="2" key="1">
    <citation type="journal article" date="2020" name="Stud. Mycol.">
        <title>101 Dothideomycetes genomes: a test case for predicting lifestyles and emergence of pathogens.</title>
        <authorList>
            <person name="Haridas S."/>
            <person name="Albert R."/>
            <person name="Binder M."/>
            <person name="Bloem J."/>
            <person name="Labutti K."/>
            <person name="Salamov A."/>
            <person name="Andreopoulos B."/>
            <person name="Baker S."/>
            <person name="Barry K."/>
            <person name="Bills G."/>
            <person name="Bluhm B."/>
            <person name="Cannon C."/>
            <person name="Castanera R."/>
            <person name="Culley D."/>
            <person name="Daum C."/>
            <person name="Ezra D."/>
            <person name="Gonzalez J."/>
            <person name="Henrissat B."/>
            <person name="Kuo A."/>
            <person name="Liang C."/>
            <person name="Lipzen A."/>
            <person name="Lutzoni F."/>
            <person name="Magnuson J."/>
            <person name="Mondo S."/>
            <person name="Nolan M."/>
            <person name="Ohm R."/>
            <person name="Pangilinan J."/>
            <person name="Park H.-J."/>
            <person name="Ramirez L."/>
            <person name="Alfaro M."/>
            <person name="Sun H."/>
            <person name="Tritt A."/>
            <person name="Yoshinaga Y."/>
            <person name="Zwiers L.-H."/>
            <person name="Turgeon B."/>
            <person name="Goodwin S."/>
            <person name="Spatafora J."/>
            <person name="Crous P."/>
            <person name="Grigoriev I."/>
        </authorList>
    </citation>
    <scope>NUCLEOTIDE SEQUENCE</scope>
    <source>
        <strain evidence="2">CBS 262.69</strain>
    </source>
</reference>
<protein>
    <submittedName>
        <fullName evidence="2">Uncharacterized protein</fullName>
    </submittedName>
</protein>
<feature type="compositionally biased region" description="Polar residues" evidence="1">
    <location>
        <begin position="454"/>
        <end position="464"/>
    </location>
</feature>
<feature type="compositionally biased region" description="Basic and acidic residues" evidence="1">
    <location>
        <begin position="473"/>
        <end position="483"/>
    </location>
</feature>
<feature type="region of interest" description="Disordered" evidence="1">
    <location>
        <begin position="506"/>
        <end position="564"/>
    </location>
</feature>
<feature type="compositionally biased region" description="Basic and acidic residues" evidence="1">
    <location>
        <begin position="515"/>
        <end position="526"/>
    </location>
</feature>
<feature type="region of interest" description="Disordered" evidence="1">
    <location>
        <begin position="173"/>
        <end position="217"/>
    </location>
</feature>
<evidence type="ECO:0000313" key="2">
    <source>
        <dbReference type="EMBL" id="KAF2400157.1"/>
    </source>
</evidence>
<sequence>MFAPLVHLSRPPREQLPRGECRFILPDVAEDGTRQRCTCVAFSLSAVGAQCGCGHQAWHHIPESSVPLDEHLAVLDRLKRVEDAVGRLEDRLVRERRDRDKAVRDLVQMLRASYGNMACLKYYADEKLEMMRVNYEDKLEGVLDKATAAAGDLEELRLRVGDIDESVIRLEERLERSTSPEAMTAEPTPAPPTPAPVSAKLPSLPATPAAHRPLPTLPPLSSLTASVPLPIRDKPTWSVRVILVPKKTQHFAFPPDSTAFLRCQSRGLHQDITLDDRSATTFTHTVEAVFATILRGRPWTPLQCLRSSDMELDQLPPDQRQPVLWDYGFLESQCMAHDKAVGDIIYIALAYEELSWVDVHNLPRVFGSNENCWEHEGSLDGGASIMSKDSDSMYEYSPPPYESRAAIRPRLPESNLMLLATASSYANSAPSLSDRSVRTAPSISDRSVLSDTFTENSHISSLSLGDNPLGDVPMREPYDEHRDKRTKRTALRPLPPATGLYYSGRAKRKMSNPAKQKEPLDWRVSELKMPNPVRGLLHRRESGGKNAAAAAAAVAEQQRMEEGQ</sequence>
<accession>A0A6G1HWD9</accession>
<name>A0A6G1HWD9_9PEZI</name>
<evidence type="ECO:0000256" key="1">
    <source>
        <dbReference type="SAM" id="MobiDB-lite"/>
    </source>
</evidence>
<feature type="region of interest" description="Disordered" evidence="1">
    <location>
        <begin position="454"/>
        <end position="485"/>
    </location>
</feature>